<comment type="subcellular location">
    <subcellularLocation>
        <location evidence="1">Membrane</location>
    </subcellularLocation>
</comment>
<dbReference type="PROSITE" id="PS50113">
    <property type="entry name" value="PAC"/>
    <property type="match status" value="1"/>
</dbReference>
<dbReference type="Proteomes" id="UP000241010">
    <property type="component" value="Unassembled WGS sequence"/>
</dbReference>
<evidence type="ECO:0000259" key="9">
    <source>
        <dbReference type="PROSITE" id="PS50885"/>
    </source>
</evidence>
<feature type="domain" description="HAMP" evidence="9">
    <location>
        <begin position="480"/>
        <end position="532"/>
    </location>
</feature>
<evidence type="ECO:0000313" key="11">
    <source>
        <dbReference type="Proteomes" id="UP000241010"/>
    </source>
</evidence>
<dbReference type="GO" id="GO:0004888">
    <property type="term" value="F:transmembrane signaling receptor activity"/>
    <property type="evidence" value="ECO:0007669"/>
    <property type="project" value="InterPro"/>
</dbReference>
<evidence type="ECO:0000256" key="2">
    <source>
        <dbReference type="ARBA" id="ARBA00022500"/>
    </source>
</evidence>
<feature type="domain" description="Methyl-accepting transducer" evidence="7">
    <location>
        <begin position="537"/>
        <end position="766"/>
    </location>
</feature>
<dbReference type="FunFam" id="1.10.287.950:FF:000001">
    <property type="entry name" value="Methyl-accepting chemotaxis sensory transducer"/>
    <property type="match status" value="1"/>
</dbReference>
<dbReference type="EMBL" id="PZKG01000016">
    <property type="protein sequence ID" value="PTE22747.1"/>
    <property type="molecule type" value="Genomic_DNA"/>
</dbReference>
<dbReference type="CDD" id="cd11386">
    <property type="entry name" value="MCP_signal"/>
    <property type="match status" value="1"/>
</dbReference>
<evidence type="ECO:0000259" key="7">
    <source>
        <dbReference type="PROSITE" id="PS50111"/>
    </source>
</evidence>
<dbReference type="PANTHER" id="PTHR43531">
    <property type="entry name" value="PROTEIN ICFG"/>
    <property type="match status" value="1"/>
</dbReference>
<dbReference type="InterPro" id="IPR003660">
    <property type="entry name" value="HAMP_dom"/>
</dbReference>
<reference evidence="10 11" key="1">
    <citation type="submission" date="2018-03" db="EMBL/GenBank/DDBJ databases">
        <title>Cereibacter changlensis.</title>
        <authorList>
            <person name="Meyer T.E."/>
            <person name="Miller S."/>
            <person name="Lodha T."/>
            <person name="Gandham S."/>
            <person name="Chintalapati S."/>
            <person name="Chintalapati V.R."/>
        </authorList>
    </citation>
    <scope>NUCLEOTIDE SEQUENCE [LARGE SCALE GENOMIC DNA]</scope>
    <source>
        <strain evidence="10 11">JA139</strain>
    </source>
</reference>
<feature type="transmembrane region" description="Helical" evidence="6">
    <location>
        <begin position="174"/>
        <end position="193"/>
    </location>
</feature>
<comment type="caution">
    <text evidence="10">The sequence shown here is derived from an EMBL/GenBank/DDBJ whole genome shotgun (WGS) entry which is preliminary data.</text>
</comment>
<keyword evidence="6" id="KW-1133">Transmembrane helix</keyword>
<dbReference type="AlphaFoldDB" id="A0A2T4JY79"/>
<feature type="compositionally biased region" description="Polar residues" evidence="5">
    <location>
        <begin position="818"/>
        <end position="827"/>
    </location>
</feature>
<keyword evidence="6" id="KW-0472">Membrane</keyword>
<keyword evidence="2" id="KW-0145">Chemotaxis</keyword>
<feature type="transmembrane region" description="Helical" evidence="6">
    <location>
        <begin position="17"/>
        <end position="39"/>
    </location>
</feature>
<keyword evidence="6" id="KW-0812">Transmembrane</keyword>
<dbReference type="SUPFAM" id="SSF55785">
    <property type="entry name" value="PYP-like sensor domain (PAS domain)"/>
    <property type="match status" value="1"/>
</dbReference>
<dbReference type="Pfam" id="PF00015">
    <property type="entry name" value="MCPsignal"/>
    <property type="match status" value="1"/>
</dbReference>
<dbReference type="PRINTS" id="PR00260">
    <property type="entry name" value="CHEMTRNSDUCR"/>
</dbReference>
<feature type="region of interest" description="Disordered" evidence="5">
    <location>
        <begin position="798"/>
        <end position="833"/>
    </location>
</feature>
<evidence type="ECO:0000256" key="4">
    <source>
        <dbReference type="PROSITE-ProRule" id="PRU00284"/>
    </source>
</evidence>
<dbReference type="InterPro" id="IPR000700">
    <property type="entry name" value="PAS-assoc_C"/>
</dbReference>
<keyword evidence="11" id="KW-1185">Reference proteome</keyword>
<gene>
    <name evidence="10" type="ORF">C5F48_05800</name>
</gene>
<dbReference type="InterPro" id="IPR004089">
    <property type="entry name" value="MCPsignal_dom"/>
</dbReference>
<accession>A0A2T4JY79</accession>
<evidence type="ECO:0000259" key="8">
    <source>
        <dbReference type="PROSITE" id="PS50113"/>
    </source>
</evidence>
<evidence type="ECO:0000256" key="5">
    <source>
        <dbReference type="SAM" id="MobiDB-lite"/>
    </source>
</evidence>
<organism evidence="10 11">
    <name type="scientific">Cereibacter changlensis JA139</name>
    <dbReference type="NCBI Taxonomy" id="1188249"/>
    <lineage>
        <taxon>Bacteria</taxon>
        <taxon>Pseudomonadati</taxon>
        <taxon>Pseudomonadota</taxon>
        <taxon>Alphaproteobacteria</taxon>
        <taxon>Rhodobacterales</taxon>
        <taxon>Paracoccaceae</taxon>
        <taxon>Cereibacter</taxon>
    </lineage>
</organism>
<dbReference type="Gene3D" id="1.10.287.950">
    <property type="entry name" value="Methyl-accepting chemotaxis protein"/>
    <property type="match status" value="1"/>
</dbReference>
<dbReference type="GO" id="GO:0007165">
    <property type="term" value="P:signal transduction"/>
    <property type="evidence" value="ECO:0007669"/>
    <property type="project" value="UniProtKB-KW"/>
</dbReference>
<dbReference type="SMART" id="SM00283">
    <property type="entry name" value="MA"/>
    <property type="match status" value="1"/>
</dbReference>
<sequence>MSQTVKDTLLHSVPLRMALLLALCIGGGTACIAAAAVWLSRHSVEDQLRVQARSVSELVADQGMAALAFRDTRRLDALLGEAVRSSGDALIWAQALDAEGRLLASRGEPADEQPSHSALVQQAISSGSPALSSDGLHIALPVFRDDDQRLAGVFALGWNSAPALAMALPGQITLFLTALCLGVLLTAVGLLLARMLFLRPLSLLAAGPETVAAKILAARGDSFGQVFQRLNDLRERLKRIENSAEENAAKATGFTATPTAALLLDQASRIASVNPAMMVALHAFAPELDAQGLVGRGLEALPATLRDAILQSLRSGEQIVAWVHHRSIRWETRQVKSGPYAGHLVTATDVTQDLETQATVEAVNGAMARADFEVTGKLLSANALFLNLMGWPPGDVASRSLPSLTPDGEAERMMQQALRDRVSGTLTVPTGSGMISLECSLTCLRDSSGQATRFMLLAKDVTQERNRLDRIQEEWTEMQHRQAVVVDALRIALRQLSAGDLTSRIEQAFDGRYDELRQDYNRALNNLADVMRNVIGNAESIRNEARDISSTAHSLAQRTENTAATLEQTAAALDGLTVSVRAAADGAAEADRVVTEAKSNAEQSGNIVVETVTAMDMIAASSDKITSIVKVIDDIAFQTNLLALNAGVEAARAGDAGRGFAVVASEVRALAQRSSEAAREINDLILKSGSQVKRGVDLVGRTGEALKQIVNSVSDISLLVSEIAVSSKQQSLGLAEINSAVNDLDQSTQQNAARLQEATAAAEALTNDAIALVESAAHFRLDGDGGSTETVVSFRARNPQGRTNTAAPRVAATGTGAAPSQTPTGANSGWEDF</sequence>
<dbReference type="GO" id="GO:0016020">
    <property type="term" value="C:membrane"/>
    <property type="evidence" value="ECO:0007669"/>
    <property type="project" value="UniProtKB-SubCell"/>
</dbReference>
<dbReference type="InterPro" id="IPR035965">
    <property type="entry name" value="PAS-like_dom_sf"/>
</dbReference>
<dbReference type="GO" id="GO:0006935">
    <property type="term" value="P:chemotaxis"/>
    <property type="evidence" value="ECO:0007669"/>
    <property type="project" value="UniProtKB-KW"/>
</dbReference>
<name>A0A2T4JY79_9RHOB</name>
<dbReference type="RefSeq" id="WP_107662964.1">
    <property type="nucleotide sequence ID" value="NZ_PZKG01000016.1"/>
</dbReference>
<evidence type="ECO:0000313" key="10">
    <source>
        <dbReference type="EMBL" id="PTE22747.1"/>
    </source>
</evidence>
<dbReference type="PROSITE" id="PS51257">
    <property type="entry name" value="PROKAR_LIPOPROTEIN"/>
    <property type="match status" value="1"/>
</dbReference>
<comment type="similarity">
    <text evidence="3">Belongs to the methyl-accepting chemotaxis (MCP) protein family.</text>
</comment>
<dbReference type="PANTHER" id="PTHR43531:SF11">
    <property type="entry name" value="METHYL-ACCEPTING CHEMOTAXIS PROTEIN 3"/>
    <property type="match status" value="1"/>
</dbReference>
<feature type="domain" description="PAC" evidence="8">
    <location>
        <begin position="420"/>
        <end position="473"/>
    </location>
</feature>
<evidence type="ECO:0000256" key="1">
    <source>
        <dbReference type="ARBA" id="ARBA00004370"/>
    </source>
</evidence>
<dbReference type="InterPro" id="IPR004090">
    <property type="entry name" value="Chemotax_Me-accpt_rcpt"/>
</dbReference>
<dbReference type="InterPro" id="IPR013656">
    <property type="entry name" value="PAS_4"/>
</dbReference>
<dbReference type="PROSITE" id="PS50111">
    <property type="entry name" value="CHEMOTAXIS_TRANSDUC_2"/>
    <property type="match status" value="1"/>
</dbReference>
<keyword evidence="4" id="KW-0807">Transducer</keyword>
<dbReference type="Pfam" id="PF08448">
    <property type="entry name" value="PAS_4"/>
    <property type="match status" value="1"/>
</dbReference>
<dbReference type="OrthoDB" id="354287at2"/>
<evidence type="ECO:0000256" key="6">
    <source>
        <dbReference type="SAM" id="Phobius"/>
    </source>
</evidence>
<evidence type="ECO:0000256" key="3">
    <source>
        <dbReference type="ARBA" id="ARBA00029447"/>
    </source>
</evidence>
<dbReference type="SUPFAM" id="SSF58104">
    <property type="entry name" value="Methyl-accepting chemotaxis protein (MCP) signaling domain"/>
    <property type="match status" value="1"/>
</dbReference>
<dbReference type="InterPro" id="IPR051310">
    <property type="entry name" value="MCP_chemotaxis"/>
</dbReference>
<dbReference type="Gene3D" id="3.30.450.20">
    <property type="entry name" value="PAS domain"/>
    <property type="match status" value="1"/>
</dbReference>
<protein>
    <submittedName>
        <fullName evidence="10">Chemotaxis protein</fullName>
    </submittedName>
</protein>
<dbReference type="PROSITE" id="PS50885">
    <property type="entry name" value="HAMP"/>
    <property type="match status" value="1"/>
</dbReference>
<proteinExistence type="inferred from homology"/>